<proteinExistence type="predicted"/>
<dbReference type="AlphaFoldDB" id="A0AAD9MBS0"/>
<comment type="caution">
    <text evidence="1">The sequence shown here is derived from an EMBL/GenBank/DDBJ whole genome shotgun (WGS) entry which is preliminary data.</text>
</comment>
<accession>A0AAD9MBS0</accession>
<keyword evidence="2" id="KW-1185">Reference proteome</keyword>
<dbReference type="EMBL" id="JAQQPM010000002">
    <property type="protein sequence ID" value="KAK2068103.1"/>
    <property type="molecule type" value="Genomic_DNA"/>
</dbReference>
<sequence length="90" mass="9763">MDMAEQGTLGSTLRRCVSSVHKNIQILSVLVPPVIITSFPTNPVTTTFTRHESDCNGISSVSSLIVIDPSRLTAQWSNLFCSWGVPIESS</sequence>
<organism evidence="1 2">
    <name type="scientific">Phyllachora maydis</name>
    <dbReference type="NCBI Taxonomy" id="1825666"/>
    <lineage>
        <taxon>Eukaryota</taxon>
        <taxon>Fungi</taxon>
        <taxon>Dikarya</taxon>
        <taxon>Ascomycota</taxon>
        <taxon>Pezizomycotina</taxon>
        <taxon>Sordariomycetes</taxon>
        <taxon>Sordariomycetidae</taxon>
        <taxon>Phyllachorales</taxon>
        <taxon>Phyllachoraceae</taxon>
        <taxon>Phyllachora</taxon>
    </lineage>
</organism>
<protein>
    <submittedName>
        <fullName evidence="1">Uncharacterized protein</fullName>
    </submittedName>
</protein>
<reference evidence="1" key="1">
    <citation type="journal article" date="2023" name="Mol. Plant Microbe Interact.">
        <title>Elucidating the Obligate Nature and Biological Capacity of an Invasive Fungal Corn Pathogen.</title>
        <authorList>
            <person name="MacCready J.S."/>
            <person name="Roggenkamp E.M."/>
            <person name="Gdanetz K."/>
            <person name="Chilvers M.I."/>
        </authorList>
    </citation>
    <scope>NUCLEOTIDE SEQUENCE</scope>
    <source>
        <strain evidence="1">PM02</strain>
    </source>
</reference>
<gene>
    <name evidence="1" type="ORF">P8C59_002767</name>
</gene>
<evidence type="ECO:0000313" key="1">
    <source>
        <dbReference type="EMBL" id="KAK2068103.1"/>
    </source>
</evidence>
<dbReference type="Proteomes" id="UP001217918">
    <property type="component" value="Unassembled WGS sequence"/>
</dbReference>
<evidence type="ECO:0000313" key="2">
    <source>
        <dbReference type="Proteomes" id="UP001217918"/>
    </source>
</evidence>
<name>A0AAD9MBS0_9PEZI</name>